<name>A0AAD6MMF2_9ROSI</name>
<reference evidence="1" key="1">
    <citation type="journal article" date="2023" name="Mol. Ecol. Resour.">
        <title>Chromosome-level genome assembly of a triploid poplar Populus alba 'Berolinensis'.</title>
        <authorList>
            <person name="Chen S."/>
            <person name="Yu Y."/>
            <person name="Wang X."/>
            <person name="Wang S."/>
            <person name="Zhang T."/>
            <person name="Zhou Y."/>
            <person name="He R."/>
            <person name="Meng N."/>
            <person name="Wang Y."/>
            <person name="Liu W."/>
            <person name="Liu Z."/>
            <person name="Liu J."/>
            <person name="Guo Q."/>
            <person name="Huang H."/>
            <person name="Sederoff R.R."/>
            <person name="Wang G."/>
            <person name="Qu G."/>
            <person name="Chen S."/>
        </authorList>
    </citation>
    <scope>NUCLEOTIDE SEQUENCE</scope>
    <source>
        <strain evidence="1">SC-2020</strain>
    </source>
</reference>
<evidence type="ECO:0000313" key="2">
    <source>
        <dbReference type="Proteomes" id="UP001164929"/>
    </source>
</evidence>
<protein>
    <submittedName>
        <fullName evidence="1">Uncharacterized protein</fullName>
    </submittedName>
</protein>
<keyword evidence="2" id="KW-1185">Reference proteome</keyword>
<dbReference type="AlphaFoldDB" id="A0AAD6MMF2"/>
<accession>A0AAD6MMF2</accession>
<evidence type="ECO:0000313" key="1">
    <source>
        <dbReference type="EMBL" id="KAJ6988233.1"/>
    </source>
</evidence>
<gene>
    <name evidence="1" type="ORF">NC653_021229</name>
</gene>
<organism evidence="1 2">
    <name type="scientific">Populus alba x Populus x berolinensis</name>
    <dbReference type="NCBI Taxonomy" id="444605"/>
    <lineage>
        <taxon>Eukaryota</taxon>
        <taxon>Viridiplantae</taxon>
        <taxon>Streptophyta</taxon>
        <taxon>Embryophyta</taxon>
        <taxon>Tracheophyta</taxon>
        <taxon>Spermatophyta</taxon>
        <taxon>Magnoliopsida</taxon>
        <taxon>eudicotyledons</taxon>
        <taxon>Gunneridae</taxon>
        <taxon>Pentapetalae</taxon>
        <taxon>rosids</taxon>
        <taxon>fabids</taxon>
        <taxon>Malpighiales</taxon>
        <taxon>Salicaceae</taxon>
        <taxon>Saliceae</taxon>
        <taxon>Populus</taxon>
    </lineage>
</organism>
<dbReference type="Proteomes" id="UP001164929">
    <property type="component" value="Chromosome 8"/>
</dbReference>
<dbReference type="EMBL" id="JAQIZT010000008">
    <property type="protein sequence ID" value="KAJ6988233.1"/>
    <property type="molecule type" value="Genomic_DNA"/>
</dbReference>
<sequence length="64" mass="7542">MGHRSPHMLAVCFSWVSVFRKNIHLSHRSQQLAYCFYWHPRTQMILWCLVLVSSTSMIDSSSSR</sequence>
<proteinExistence type="predicted"/>
<comment type="caution">
    <text evidence="1">The sequence shown here is derived from an EMBL/GenBank/DDBJ whole genome shotgun (WGS) entry which is preliminary data.</text>
</comment>